<dbReference type="PROSITE" id="PS51786">
    <property type="entry name" value="LON_PROTEOLYTIC"/>
    <property type="match status" value="1"/>
</dbReference>
<dbReference type="GO" id="GO:0006515">
    <property type="term" value="P:protein quality control for misfolded or incompletely synthesized proteins"/>
    <property type="evidence" value="ECO:0007669"/>
    <property type="project" value="UniProtKB-UniRule"/>
</dbReference>
<feature type="active site" evidence="10 11">
    <location>
        <position position="958"/>
    </location>
</feature>
<dbReference type="GO" id="GO:0016887">
    <property type="term" value="F:ATP hydrolysis activity"/>
    <property type="evidence" value="ECO:0007669"/>
    <property type="project" value="UniProtKB-UniRule"/>
</dbReference>
<dbReference type="FunFam" id="1.10.8.60:FF:000043">
    <property type="entry name" value="Lon protease homolog, mitochondrial"/>
    <property type="match status" value="1"/>
</dbReference>
<evidence type="ECO:0000256" key="5">
    <source>
        <dbReference type="ARBA" id="ARBA00022825"/>
    </source>
</evidence>
<organism evidence="16 17">
    <name type="scientific">Lingula anatina</name>
    <name type="common">Brachiopod</name>
    <name type="synonym">Lingula unguis</name>
    <dbReference type="NCBI Taxonomy" id="7574"/>
    <lineage>
        <taxon>Eukaryota</taxon>
        <taxon>Metazoa</taxon>
        <taxon>Spiralia</taxon>
        <taxon>Lophotrochozoa</taxon>
        <taxon>Brachiopoda</taxon>
        <taxon>Linguliformea</taxon>
        <taxon>Lingulata</taxon>
        <taxon>Lingulida</taxon>
        <taxon>Linguloidea</taxon>
        <taxon>Lingulidae</taxon>
        <taxon>Lingula</taxon>
    </lineage>
</organism>
<dbReference type="AlphaFoldDB" id="A0A1S3I6U5"/>
<dbReference type="GO" id="GO:0007005">
    <property type="term" value="P:mitochondrion organization"/>
    <property type="evidence" value="ECO:0007669"/>
    <property type="project" value="TreeGrafter"/>
</dbReference>
<evidence type="ECO:0000256" key="12">
    <source>
        <dbReference type="RuleBase" id="RU000591"/>
    </source>
</evidence>
<evidence type="ECO:0000256" key="13">
    <source>
        <dbReference type="SAM" id="MobiDB-lite"/>
    </source>
</evidence>
<feature type="compositionally biased region" description="Basic and acidic residues" evidence="13">
    <location>
        <begin position="303"/>
        <end position="316"/>
    </location>
</feature>
<dbReference type="GO" id="GO:0034599">
    <property type="term" value="P:cellular response to oxidative stress"/>
    <property type="evidence" value="ECO:0007669"/>
    <property type="project" value="UniProtKB-UniRule"/>
</dbReference>
<feature type="region of interest" description="Disordered" evidence="13">
    <location>
        <begin position="128"/>
        <end position="148"/>
    </location>
</feature>
<dbReference type="InterPro" id="IPR014721">
    <property type="entry name" value="Ribsml_uS5_D2-typ_fold_subgr"/>
</dbReference>
<dbReference type="GO" id="GO:0043565">
    <property type="term" value="F:sequence-specific DNA binding"/>
    <property type="evidence" value="ECO:0007669"/>
    <property type="project" value="UniProtKB-UniRule"/>
</dbReference>
<dbReference type="Pfam" id="PF02190">
    <property type="entry name" value="LON_substr_bdg"/>
    <property type="match status" value="1"/>
</dbReference>
<keyword evidence="5 10" id="KW-0720">Serine protease</keyword>
<comment type="subunit">
    <text evidence="10">Homohexamer or homoheptamer. Organized in a ring with a central cavity.</text>
</comment>
<dbReference type="InterPro" id="IPR008268">
    <property type="entry name" value="Peptidase_S16_AS"/>
</dbReference>
<dbReference type="FunCoup" id="A0A1S3I6U5">
    <property type="interactions" value="1404"/>
</dbReference>
<dbReference type="SUPFAM" id="SSF52540">
    <property type="entry name" value="P-loop containing nucleoside triphosphate hydrolases"/>
    <property type="match status" value="1"/>
</dbReference>
<comment type="subcellular location">
    <subcellularLocation>
        <location evidence="1 10">Mitochondrion matrix</location>
    </subcellularLocation>
</comment>
<dbReference type="Gene3D" id="3.30.230.10">
    <property type="match status" value="1"/>
</dbReference>
<dbReference type="PROSITE" id="PS01046">
    <property type="entry name" value="LON_SER"/>
    <property type="match status" value="1"/>
</dbReference>
<keyword evidence="8 10" id="KW-0496">Mitochondrion</keyword>
<evidence type="ECO:0000256" key="6">
    <source>
        <dbReference type="ARBA" id="ARBA00022840"/>
    </source>
</evidence>
<dbReference type="GO" id="GO:0004252">
    <property type="term" value="F:serine-type endopeptidase activity"/>
    <property type="evidence" value="ECO:0007669"/>
    <property type="project" value="UniProtKB-UniRule"/>
</dbReference>
<feature type="domain" description="Lon proteolytic" evidence="14">
    <location>
        <begin position="823"/>
        <end position="1009"/>
    </location>
</feature>
<dbReference type="FunFam" id="3.30.230.10:FF:000015">
    <property type="entry name" value="Lon protease homolog, mitochondrial"/>
    <property type="match status" value="1"/>
</dbReference>
<name>A0A1S3I6U5_LINAN</name>
<dbReference type="Gene3D" id="1.10.8.60">
    <property type="match status" value="1"/>
</dbReference>
<dbReference type="InterPro" id="IPR003111">
    <property type="entry name" value="Lon_prtase_N"/>
</dbReference>
<evidence type="ECO:0000256" key="10">
    <source>
        <dbReference type="HAMAP-Rule" id="MF_03120"/>
    </source>
</evidence>
<dbReference type="GO" id="GO:0005524">
    <property type="term" value="F:ATP binding"/>
    <property type="evidence" value="ECO:0007669"/>
    <property type="project" value="UniProtKB-UniRule"/>
</dbReference>
<feature type="compositionally biased region" description="Low complexity" evidence="13">
    <location>
        <begin position="129"/>
        <end position="138"/>
    </location>
</feature>
<dbReference type="PANTHER" id="PTHR43718:SF2">
    <property type="entry name" value="LON PROTEASE HOMOLOG, MITOCHONDRIAL"/>
    <property type="match status" value="1"/>
</dbReference>
<dbReference type="Pfam" id="PF22667">
    <property type="entry name" value="Lon_lid"/>
    <property type="match status" value="1"/>
</dbReference>
<dbReference type="InterPro" id="IPR003959">
    <property type="entry name" value="ATPase_AAA_core"/>
</dbReference>
<reference evidence="17" key="1">
    <citation type="submission" date="2025-08" db="UniProtKB">
        <authorList>
            <consortium name="RefSeq"/>
        </authorList>
    </citation>
    <scope>IDENTIFICATION</scope>
    <source>
        <tissue evidence="17">Gonads</tissue>
    </source>
</reference>
<dbReference type="InterPro" id="IPR020568">
    <property type="entry name" value="Ribosomal_Su5_D2-typ_SF"/>
</dbReference>
<dbReference type="Gene3D" id="2.30.130.40">
    <property type="entry name" value="LON domain-like"/>
    <property type="match status" value="1"/>
</dbReference>
<dbReference type="Pfam" id="PF05362">
    <property type="entry name" value="Lon_C"/>
    <property type="match status" value="1"/>
</dbReference>
<dbReference type="InParanoid" id="A0A1S3I6U5"/>
<evidence type="ECO:0000313" key="16">
    <source>
        <dbReference type="Proteomes" id="UP000085678"/>
    </source>
</evidence>
<gene>
    <name evidence="17" type="primary">LOC106161222</name>
</gene>
<protein>
    <recommendedName>
        <fullName evidence="10">Lon protease homolog, mitochondrial</fullName>
        <ecNumber evidence="10">3.4.21.53</ecNumber>
    </recommendedName>
</protein>
<feature type="binding site" evidence="10">
    <location>
        <begin position="587"/>
        <end position="594"/>
    </location>
    <ligand>
        <name>ATP</name>
        <dbReference type="ChEBI" id="CHEBI:30616"/>
    </ligand>
</feature>
<dbReference type="InterPro" id="IPR054594">
    <property type="entry name" value="Lon_lid"/>
</dbReference>
<evidence type="ECO:0000256" key="11">
    <source>
        <dbReference type="PROSITE-ProRule" id="PRU01122"/>
    </source>
</evidence>
<evidence type="ECO:0000313" key="17">
    <source>
        <dbReference type="RefSeq" id="XP_013393566.1"/>
    </source>
</evidence>
<dbReference type="GO" id="GO:0070407">
    <property type="term" value="P:oxidation-dependent protein catabolic process"/>
    <property type="evidence" value="ECO:0007669"/>
    <property type="project" value="UniProtKB-UniRule"/>
</dbReference>
<dbReference type="STRING" id="7574.A0A1S3I6U5"/>
<evidence type="ECO:0000256" key="7">
    <source>
        <dbReference type="ARBA" id="ARBA00023125"/>
    </source>
</evidence>
<evidence type="ECO:0000259" key="14">
    <source>
        <dbReference type="PROSITE" id="PS51786"/>
    </source>
</evidence>
<dbReference type="Gene3D" id="1.20.5.5270">
    <property type="match status" value="1"/>
</dbReference>
<dbReference type="GO" id="GO:0003697">
    <property type="term" value="F:single-stranded DNA binding"/>
    <property type="evidence" value="ECO:0007669"/>
    <property type="project" value="TreeGrafter"/>
</dbReference>
<dbReference type="HAMAP" id="MF_03120">
    <property type="entry name" value="lonm_euk"/>
    <property type="match status" value="1"/>
</dbReference>
<dbReference type="SUPFAM" id="SSF88697">
    <property type="entry name" value="PUA domain-like"/>
    <property type="match status" value="1"/>
</dbReference>
<keyword evidence="16" id="KW-1185">Reference proteome</keyword>
<feature type="domain" description="Lon N-terminal" evidence="15">
    <location>
        <begin position="191"/>
        <end position="434"/>
    </location>
</feature>
<keyword evidence="3 10" id="KW-0547">Nucleotide-binding</keyword>
<dbReference type="PROSITE" id="PS51787">
    <property type="entry name" value="LON_N"/>
    <property type="match status" value="1"/>
</dbReference>
<dbReference type="EC" id="3.4.21.53" evidence="10"/>
<dbReference type="InterPro" id="IPR008269">
    <property type="entry name" value="Lon_proteolytic"/>
</dbReference>
<accession>A0A1S3I6U5</accession>
<dbReference type="KEGG" id="lak:106161222"/>
<dbReference type="GO" id="GO:0004176">
    <property type="term" value="F:ATP-dependent peptidase activity"/>
    <property type="evidence" value="ECO:0007669"/>
    <property type="project" value="UniProtKB-UniRule"/>
</dbReference>
<dbReference type="InterPro" id="IPR004815">
    <property type="entry name" value="Lon_bac/euk-typ"/>
</dbReference>
<dbReference type="Pfam" id="PF00004">
    <property type="entry name" value="AAA"/>
    <property type="match status" value="1"/>
</dbReference>
<dbReference type="SMART" id="SM00464">
    <property type="entry name" value="LON"/>
    <property type="match status" value="1"/>
</dbReference>
<keyword evidence="4 10" id="KW-0378">Hydrolase</keyword>
<proteinExistence type="inferred from homology"/>
<keyword evidence="7 10" id="KW-0238">DNA-binding</keyword>
<dbReference type="CDD" id="cd19500">
    <property type="entry name" value="RecA-like_Lon"/>
    <property type="match status" value="1"/>
</dbReference>
<dbReference type="InterPro" id="IPR015947">
    <property type="entry name" value="PUA-like_sf"/>
</dbReference>
<sequence length="1009" mass="114251">MAAFMRRVHMDLPLKHTKKCFLTCRNIHRLIRHGVNSSLKLGTNLHGIGYSSGHGHLTHRLIQCSRSLQSHRMSSKVPLDGGVRCLTSFANSRFFQNRSCMLGLSNYSSNSSYLLGNCASNHYITSRNYSSASSGSGSDSDDYDDDKDIRENVHNKVDDSEEQTYPMPPYFERANTAALSRQTVPLDFPHVPIVAVDDFPLFPKFNKVLEITDDALVRLIKKKHELRLPYIGIFQKEISSGDTTEGMLLRRNIYRVGTFAKINTIQDFENGIRMTVLGHRRIKILKVLDDSEVTYNKPPSLSAEKDKDQRHSRDIDEGYSEPELERTIYPGELLMAYTENMVEEEFEKNQHLRALTEEIIKTIKDIMSVNEFARDTLVFLLQNSSIRVGENPPYLADLGAVLVGHSPNETQKVLEEMNIPERLRLSLTLLKKEWETKQIQQKIRSEVEENIRQAGHRAYLMESMKVIKKDLGMDKNDKDTVEEKLREKLKGKTLPPHVQETIEEEFQRFSFLDPHSSEFNVTRTYLEWLTSMPWGIFSDEKLDLEHAKQILDEDHYGMDDVKNRILEFIAVSQLKGSTQGKMMCFHGPPGTGKTSIAKSIARALNREYFRFSVGGMEDVSEIKGHRRTYVGAMPGKIIQCLKKTKTENPLILIDEIDKMNRSWRGDPAAAMLELLDPEQNANFLDHYLDVTVDLSKVLFICTANQTNTIPDPLKDRMELIDVSGYVADEKVAIAQQYLIPQARQLSGINDEQVKVGTDALNVLIKNYCRESGVRNLQKHIEKIFRKAAYKIVKKEEDSIMVDSDNLQTYVGKPVFTHDKLYEETPPGVVMGLAWTAMGGSTLFIESTGKKAMDTSKDAALTMTGHLGDVMKESVQIAYIFAKAFLLKKYPDNKYLQHTDVHVHVPEGATPKDGPSAGCTIVTALLSLARNLPIRQNVAMTGEVSLTGKILPVGGIKEKIIAAKRVDVNCIILPAENKKDFADLPNFITEGLEVHFVDNYQEIYDTVFDS</sequence>
<evidence type="ECO:0000259" key="15">
    <source>
        <dbReference type="PROSITE" id="PS51787"/>
    </source>
</evidence>
<dbReference type="PRINTS" id="PR00830">
    <property type="entry name" value="ENDOLAPTASE"/>
</dbReference>
<dbReference type="GO" id="GO:0051131">
    <property type="term" value="P:chaperone-mediated protein complex assembly"/>
    <property type="evidence" value="ECO:0007669"/>
    <property type="project" value="UniProtKB-UniRule"/>
</dbReference>
<keyword evidence="6 10" id="KW-0067">ATP-binding</keyword>
<dbReference type="GO" id="GO:0005759">
    <property type="term" value="C:mitochondrial matrix"/>
    <property type="evidence" value="ECO:0007669"/>
    <property type="project" value="UniProtKB-SubCell"/>
</dbReference>
<comment type="similarity">
    <text evidence="10 11 12">Belongs to the peptidase S16 family.</text>
</comment>
<dbReference type="InterPro" id="IPR046336">
    <property type="entry name" value="Lon_prtase_N_sf"/>
</dbReference>
<dbReference type="SUPFAM" id="SSF54211">
    <property type="entry name" value="Ribosomal protein S5 domain 2-like"/>
    <property type="match status" value="1"/>
</dbReference>
<evidence type="ECO:0000256" key="8">
    <source>
        <dbReference type="ARBA" id="ARBA00023128"/>
    </source>
</evidence>
<evidence type="ECO:0000256" key="1">
    <source>
        <dbReference type="ARBA" id="ARBA00004305"/>
    </source>
</evidence>
<dbReference type="InterPro" id="IPR027503">
    <property type="entry name" value="Lonm_euk"/>
</dbReference>
<evidence type="ECO:0000256" key="2">
    <source>
        <dbReference type="ARBA" id="ARBA00022670"/>
    </source>
</evidence>
<dbReference type="NCBIfam" id="TIGR00763">
    <property type="entry name" value="lon"/>
    <property type="match status" value="1"/>
</dbReference>
<keyword evidence="2 10" id="KW-0645">Protease</keyword>
<dbReference type="OrthoDB" id="2411602at2759"/>
<dbReference type="SMART" id="SM00382">
    <property type="entry name" value="AAA"/>
    <property type="match status" value="1"/>
</dbReference>
<dbReference type="FunFam" id="3.40.50.300:FF:000021">
    <property type="entry name" value="Lon protease homolog"/>
    <property type="match status" value="1"/>
</dbReference>
<dbReference type="FunFam" id="1.20.5.5270:FF:000001">
    <property type="entry name" value="Lon protease homolog, mitochondrial"/>
    <property type="match status" value="1"/>
</dbReference>
<dbReference type="Gene3D" id="3.40.50.300">
    <property type="entry name" value="P-loop containing nucleotide triphosphate hydrolases"/>
    <property type="match status" value="1"/>
</dbReference>
<dbReference type="RefSeq" id="XP_013393566.1">
    <property type="nucleotide sequence ID" value="XM_013538112.1"/>
</dbReference>
<feature type="region of interest" description="Disordered" evidence="13">
    <location>
        <begin position="297"/>
        <end position="321"/>
    </location>
</feature>
<comment type="catalytic activity">
    <reaction evidence="9 10">
        <text>Hydrolysis of proteins in presence of ATP.</text>
        <dbReference type="EC" id="3.4.21.53"/>
    </reaction>
</comment>
<dbReference type="Proteomes" id="UP000085678">
    <property type="component" value="Unplaced"/>
</dbReference>
<dbReference type="PANTHER" id="PTHR43718">
    <property type="entry name" value="LON PROTEASE"/>
    <property type="match status" value="1"/>
</dbReference>
<dbReference type="GeneID" id="106161222"/>
<comment type="function">
    <text evidence="10">ATP-dependent serine protease that mediates the selective degradation of misfolded, unassembled or oxidatively damaged polypeptides as well as certain short-lived regulatory proteins in the mitochondrial matrix. May also have a chaperone function in the assembly of inner membrane protein complexes. Participates in the regulation of mitochondrial gene expression and in the maintenance of the integrity of the mitochondrial genome. Binds to mitochondrial DNA in a site-specific manner.</text>
</comment>
<evidence type="ECO:0000256" key="4">
    <source>
        <dbReference type="ARBA" id="ARBA00022801"/>
    </source>
</evidence>
<dbReference type="InterPro" id="IPR027417">
    <property type="entry name" value="P-loop_NTPase"/>
</dbReference>
<dbReference type="InterPro" id="IPR027065">
    <property type="entry name" value="Lon_Prtase"/>
</dbReference>
<feature type="active site" evidence="10 11">
    <location>
        <position position="915"/>
    </location>
</feature>
<evidence type="ECO:0000256" key="3">
    <source>
        <dbReference type="ARBA" id="ARBA00022741"/>
    </source>
</evidence>
<dbReference type="Gene3D" id="1.20.58.1480">
    <property type="match status" value="1"/>
</dbReference>
<evidence type="ECO:0000256" key="9">
    <source>
        <dbReference type="ARBA" id="ARBA00050665"/>
    </source>
</evidence>
<dbReference type="InterPro" id="IPR003593">
    <property type="entry name" value="AAA+_ATPase"/>
</dbReference>